<protein>
    <submittedName>
        <fullName evidence="4">Zinc finger, CCHC-type</fullName>
    </submittedName>
</protein>
<feature type="compositionally biased region" description="Basic residues" evidence="2">
    <location>
        <begin position="224"/>
        <end position="236"/>
    </location>
</feature>
<dbReference type="PROSITE" id="PS50158">
    <property type="entry name" value="ZF_CCHC"/>
    <property type="match status" value="1"/>
</dbReference>
<dbReference type="InterPro" id="IPR036875">
    <property type="entry name" value="Znf_CCHC_sf"/>
</dbReference>
<feature type="domain" description="CCHC-type" evidence="3">
    <location>
        <begin position="236"/>
        <end position="253"/>
    </location>
</feature>
<feature type="compositionally biased region" description="Basic and acidic residues" evidence="2">
    <location>
        <begin position="203"/>
        <end position="213"/>
    </location>
</feature>
<dbReference type="Gene3D" id="4.10.60.10">
    <property type="entry name" value="Zinc finger, CCHC-type"/>
    <property type="match status" value="1"/>
</dbReference>
<dbReference type="InParanoid" id="A0A2P5FLA8"/>
<dbReference type="SUPFAM" id="SSF57756">
    <property type="entry name" value="Retrovirus zinc finger-like domains"/>
    <property type="match status" value="1"/>
</dbReference>
<gene>
    <name evidence="4" type="ORF">TorRG33x02_057880</name>
</gene>
<evidence type="ECO:0000256" key="2">
    <source>
        <dbReference type="SAM" id="MobiDB-lite"/>
    </source>
</evidence>
<feature type="non-terminal residue" evidence="4">
    <location>
        <position position="1"/>
    </location>
</feature>
<keyword evidence="5" id="KW-1185">Reference proteome</keyword>
<dbReference type="PANTHER" id="PTHR47481">
    <property type="match status" value="1"/>
</dbReference>
<dbReference type="PANTHER" id="PTHR47481:SF14">
    <property type="entry name" value="RETROTRANSPOSON COPIA-LIKE N-TERMINAL DOMAIN-CONTAINING PROTEIN"/>
    <property type="match status" value="1"/>
</dbReference>
<evidence type="ECO:0000256" key="1">
    <source>
        <dbReference type="PROSITE-ProRule" id="PRU00047"/>
    </source>
</evidence>
<dbReference type="InterPro" id="IPR001878">
    <property type="entry name" value="Znf_CCHC"/>
</dbReference>
<dbReference type="OrthoDB" id="418757at2759"/>
<dbReference type="Pfam" id="PF14223">
    <property type="entry name" value="Retrotran_gag_2"/>
    <property type="match status" value="1"/>
</dbReference>
<evidence type="ECO:0000259" key="3">
    <source>
        <dbReference type="PROSITE" id="PS50158"/>
    </source>
</evidence>
<organism evidence="4 5">
    <name type="scientific">Trema orientale</name>
    <name type="common">Charcoal tree</name>
    <name type="synonym">Celtis orientalis</name>
    <dbReference type="NCBI Taxonomy" id="63057"/>
    <lineage>
        <taxon>Eukaryota</taxon>
        <taxon>Viridiplantae</taxon>
        <taxon>Streptophyta</taxon>
        <taxon>Embryophyta</taxon>
        <taxon>Tracheophyta</taxon>
        <taxon>Spermatophyta</taxon>
        <taxon>Magnoliopsida</taxon>
        <taxon>eudicotyledons</taxon>
        <taxon>Gunneridae</taxon>
        <taxon>Pentapetalae</taxon>
        <taxon>rosids</taxon>
        <taxon>fabids</taxon>
        <taxon>Rosales</taxon>
        <taxon>Cannabaceae</taxon>
        <taxon>Trema</taxon>
    </lineage>
</organism>
<comment type="caution">
    <text evidence="4">The sequence shown here is derived from an EMBL/GenBank/DDBJ whole genome shotgun (WGS) entry which is preliminary data.</text>
</comment>
<dbReference type="Proteomes" id="UP000237000">
    <property type="component" value="Unassembled WGS sequence"/>
</dbReference>
<dbReference type="GO" id="GO:0003676">
    <property type="term" value="F:nucleic acid binding"/>
    <property type="evidence" value="ECO:0007669"/>
    <property type="project" value="InterPro"/>
</dbReference>
<name>A0A2P5FLA8_TREOI</name>
<keyword evidence="1" id="KW-0863">Zinc-finger</keyword>
<evidence type="ECO:0000313" key="4">
    <source>
        <dbReference type="EMBL" id="PON98554.1"/>
    </source>
</evidence>
<dbReference type="AlphaFoldDB" id="A0A2P5FLA8"/>
<sequence>LEYSVGNAMMKLNNSNWVIWKPRMEDYLYCEDLHKPIEGDEARPKEISDEEWYVLNRRAVAKIRQWVDHSLFNYVALETNARELWLILESLFEKKTVAVKVSLIKSLMNMKYEKGMSTIKHMNNFQGLFNQLCATDWVLDDEVKALMFLSSLSNEWETFVSSVCDSAPNGVLSMGFVRDKLFEEETRRKIAGLGLTRGSSSGDRNDGDRENRGRSQNRGFRNQSRSRGRSQVKDRRRCYHCGKEGHIRRHCRKRSKIGGKDDSYLTCRTHISIQNDL</sequence>
<proteinExistence type="predicted"/>
<dbReference type="EMBL" id="JXTC01000024">
    <property type="protein sequence ID" value="PON98554.1"/>
    <property type="molecule type" value="Genomic_DNA"/>
</dbReference>
<evidence type="ECO:0000313" key="5">
    <source>
        <dbReference type="Proteomes" id="UP000237000"/>
    </source>
</evidence>
<accession>A0A2P5FLA8</accession>
<keyword evidence="1" id="KW-0479">Metal-binding</keyword>
<feature type="region of interest" description="Disordered" evidence="2">
    <location>
        <begin position="193"/>
        <end position="236"/>
    </location>
</feature>
<dbReference type="SMART" id="SM00343">
    <property type="entry name" value="ZnF_C2HC"/>
    <property type="match status" value="1"/>
</dbReference>
<reference evidence="5" key="1">
    <citation type="submission" date="2016-06" db="EMBL/GenBank/DDBJ databases">
        <title>Parallel loss of symbiosis genes in relatives of nitrogen-fixing non-legume Parasponia.</title>
        <authorList>
            <person name="Van Velzen R."/>
            <person name="Holmer R."/>
            <person name="Bu F."/>
            <person name="Rutten L."/>
            <person name="Van Zeijl A."/>
            <person name="Liu W."/>
            <person name="Santuari L."/>
            <person name="Cao Q."/>
            <person name="Sharma T."/>
            <person name="Shen D."/>
            <person name="Roswanjaya Y."/>
            <person name="Wardhani T."/>
            <person name="Kalhor M.S."/>
            <person name="Jansen J."/>
            <person name="Van den Hoogen J."/>
            <person name="Gungor B."/>
            <person name="Hartog M."/>
            <person name="Hontelez J."/>
            <person name="Verver J."/>
            <person name="Yang W.-C."/>
            <person name="Schijlen E."/>
            <person name="Repin R."/>
            <person name="Schilthuizen M."/>
            <person name="Schranz E."/>
            <person name="Heidstra R."/>
            <person name="Miyata K."/>
            <person name="Fedorova E."/>
            <person name="Kohlen W."/>
            <person name="Bisseling T."/>
            <person name="Smit S."/>
            <person name="Geurts R."/>
        </authorList>
    </citation>
    <scope>NUCLEOTIDE SEQUENCE [LARGE SCALE GENOMIC DNA]</scope>
    <source>
        <strain evidence="5">cv. RG33-2</strain>
    </source>
</reference>
<dbReference type="STRING" id="63057.A0A2P5FLA8"/>
<keyword evidence="1" id="KW-0862">Zinc</keyword>
<dbReference type="GO" id="GO:0008270">
    <property type="term" value="F:zinc ion binding"/>
    <property type="evidence" value="ECO:0007669"/>
    <property type="project" value="UniProtKB-KW"/>
</dbReference>